<dbReference type="Proteomes" id="UP000186132">
    <property type="component" value="Unassembled WGS sequence"/>
</dbReference>
<accession>A0A1M5M7F0</accession>
<dbReference type="RefSeq" id="WP_073391150.1">
    <property type="nucleotide sequence ID" value="NZ_FQVU01000003.1"/>
</dbReference>
<dbReference type="InterPro" id="IPR005519">
    <property type="entry name" value="Acid_phosphat_B-like"/>
</dbReference>
<dbReference type="SUPFAM" id="SSF56784">
    <property type="entry name" value="HAD-like"/>
    <property type="match status" value="1"/>
</dbReference>
<proteinExistence type="predicted"/>
<dbReference type="PANTHER" id="PTHR31284">
    <property type="entry name" value="ACID PHOSPHATASE-LIKE PROTEIN"/>
    <property type="match status" value="1"/>
</dbReference>
<dbReference type="STRING" id="1206085.SAMN05443575_2649"/>
<dbReference type="Pfam" id="PF03767">
    <property type="entry name" value="Acid_phosphat_B"/>
    <property type="match status" value="1"/>
</dbReference>
<dbReference type="Gene3D" id="3.40.50.1000">
    <property type="entry name" value="HAD superfamily/HAD-like"/>
    <property type="match status" value="1"/>
</dbReference>
<keyword evidence="5" id="KW-1185">Reference proteome</keyword>
<dbReference type="AlphaFoldDB" id="A0A1M5M7F0"/>
<reference evidence="4 5" key="1">
    <citation type="submission" date="2016-11" db="EMBL/GenBank/DDBJ databases">
        <authorList>
            <person name="Jaros S."/>
            <person name="Januszkiewicz K."/>
            <person name="Wedrychowicz H."/>
        </authorList>
    </citation>
    <scope>NUCLEOTIDE SEQUENCE [LARGE SCALE GENOMIC DNA]</scope>
    <source>
        <strain evidence="4 5">DSM 45627</strain>
    </source>
</reference>
<organism evidence="4 5">
    <name type="scientific">Jatrophihabitans endophyticus</name>
    <dbReference type="NCBI Taxonomy" id="1206085"/>
    <lineage>
        <taxon>Bacteria</taxon>
        <taxon>Bacillati</taxon>
        <taxon>Actinomycetota</taxon>
        <taxon>Actinomycetes</taxon>
        <taxon>Jatrophihabitantales</taxon>
        <taxon>Jatrophihabitantaceae</taxon>
        <taxon>Jatrophihabitans</taxon>
    </lineage>
</organism>
<gene>
    <name evidence="4" type="ORF">SAMN05443575_2649</name>
</gene>
<keyword evidence="1 3" id="KW-0732">Signal</keyword>
<sequence length="283" mass="30982">MTRLSATPRWARAAAVTVTTAALGAAALTASNSATADRAARPVPPPPTTPARADQIQNIDQVKTAIKGYYGDTVDPDRTNPIDGTALHTFSPTGNYAHEVGGIVRGAKQYLGKHRHAPARAKKAILFDVDDTTLNTYSYEIYSNFVYNPTTNAAFVNGNVFRAVPHVVDLEKYAEARGYTVFFLTGRPEAQRSGTIQNLTSEGYDVSSANLYLKDLTKPIYGSCYQPSANRTCTTIQYKSLTRKYIESQGYDIVANFGDQYSDLSGGYANRTYKLPNPMYYLP</sequence>
<evidence type="ECO:0000256" key="1">
    <source>
        <dbReference type="ARBA" id="ARBA00022729"/>
    </source>
</evidence>
<dbReference type="OrthoDB" id="193314at2"/>
<dbReference type="InterPro" id="IPR023214">
    <property type="entry name" value="HAD_sf"/>
</dbReference>
<evidence type="ECO:0000313" key="4">
    <source>
        <dbReference type="EMBL" id="SHG73197.1"/>
    </source>
</evidence>
<protein>
    <submittedName>
        <fullName evidence="4">HAD superfamily, subfamily IIIB (Acid phosphatase)</fullName>
    </submittedName>
</protein>
<evidence type="ECO:0000256" key="3">
    <source>
        <dbReference type="SAM" id="SignalP"/>
    </source>
</evidence>
<dbReference type="EMBL" id="FQVU01000003">
    <property type="protein sequence ID" value="SHG73197.1"/>
    <property type="molecule type" value="Genomic_DNA"/>
</dbReference>
<dbReference type="PANTHER" id="PTHR31284:SF10">
    <property type="entry name" value="ACID PHOSPHATASE-LIKE PROTEIN"/>
    <property type="match status" value="1"/>
</dbReference>
<feature type="region of interest" description="Disordered" evidence="2">
    <location>
        <begin position="30"/>
        <end position="52"/>
    </location>
</feature>
<dbReference type="InterPro" id="IPR036412">
    <property type="entry name" value="HAD-like_sf"/>
</dbReference>
<feature type="signal peptide" evidence="3">
    <location>
        <begin position="1"/>
        <end position="36"/>
    </location>
</feature>
<evidence type="ECO:0000313" key="5">
    <source>
        <dbReference type="Proteomes" id="UP000186132"/>
    </source>
</evidence>
<feature type="chain" id="PRO_5039025314" evidence="3">
    <location>
        <begin position="37"/>
        <end position="283"/>
    </location>
</feature>
<evidence type="ECO:0000256" key="2">
    <source>
        <dbReference type="SAM" id="MobiDB-lite"/>
    </source>
</evidence>
<name>A0A1M5M7F0_9ACTN</name>